<proteinExistence type="predicted"/>
<dbReference type="KEGG" id="stui:GCM10017668_01450"/>
<feature type="domain" description="N-acetyltransferase" evidence="2">
    <location>
        <begin position="5"/>
        <end position="156"/>
    </location>
</feature>
<reference evidence="3 4" key="1">
    <citation type="journal article" date="2014" name="Int. J. Syst. Evol. Microbiol.">
        <title>Complete genome sequence of Corynebacterium casei LMG S-19264T (=DSM 44701T), isolated from a smear-ripened cheese.</title>
        <authorList>
            <consortium name="US DOE Joint Genome Institute (JGI-PGF)"/>
            <person name="Walter F."/>
            <person name="Albersmeier A."/>
            <person name="Kalinowski J."/>
            <person name="Ruckert C."/>
        </authorList>
    </citation>
    <scope>NUCLEOTIDE SEQUENCE [LARGE SCALE GENOMIC DNA]</scope>
    <source>
        <strain evidence="3 4">JCM 4255</strain>
    </source>
</reference>
<dbReference type="GO" id="GO:0016747">
    <property type="term" value="F:acyltransferase activity, transferring groups other than amino-acyl groups"/>
    <property type="evidence" value="ECO:0007669"/>
    <property type="project" value="InterPro"/>
</dbReference>
<dbReference type="Proteomes" id="UP000516373">
    <property type="component" value="Chromosome"/>
</dbReference>
<dbReference type="Gene3D" id="3.40.630.30">
    <property type="match status" value="1"/>
</dbReference>
<feature type="region of interest" description="Disordered" evidence="1">
    <location>
        <begin position="201"/>
        <end position="236"/>
    </location>
</feature>
<dbReference type="PROSITE" id="PS51186">
    <property type="entry name" value="GNAT"/>
    <property type="match status" value="1"/>
</dbReference>
<dbReference type="EMBL" id="AP023439">
    <property type="protein sequence ID" value="BCL18302.1"/>
    <property type="molecule type" value="Genomic_DNA"/>
</dbReference>
<evidence type="ECO:0000256" key="1">
    <source>
        <dbReference type="SAM" id="MobiDB-lite"/>
    </source>
</evidence>
<evidence type="ECO:0000313" key="4">
    <source>
        <dbReference type="Proteomes" id="UP000516373"/>
    </source>
</evidence>
<dbReference type="PANTHER" id="PTHR41700">
    <property type="entry name" value="GCN5-RELATED N-ACETYLTRANSFERASE"/>
    <property type="match status" value="1"/>
</dbReference>
<dbReference type="AlphaFoldDB" id="A0A7G1N7V0"/>
<feature type="compositionally biased region" description="Pro residues" evidence="1">
    <location>
        <begin position="211"/>
        <end position="223"/>
    </location>
</feature>
<dbReference type="PANTHER" id="PTHR41700:SF1">
    <property type="entry name" value="N-ACETYLTRANSFERASE DOMAIN-CONTAINING PROTEIN"/>
    <property type="match status" value="1"/>
</dbReference>
<organism evidence="3 4">
    <name type="scientific">Streptomyces tuirus</name>
    <dbReference type="NCBI Taxonomy" id="68278"/>
    <lineage>
        <taxon>Bacteria</taxon>
        <taxon>Bacillati</taxon>
        <taxon>Actinomycetota</taxon>
        <taxon>Actinomycetes</taxon>
        <taxon>Kitasatosporales</taxon>
        <taxon>Streptomycetaceae</taxon>
        <taxon>Streptomyces</taxon>
    </lineage>
</organism>
<dbReference type="RefSeq" id="WP_190895912.1">
    <property type="nucleotide sequence ID" value="NZ_AP023439.1"/>
</dbReference>
<name>A0A7G1N7V0_9ACTN</name>
<dbReference type="Pfam" id="PF00583">
    <property type="entry name" value="Acetyltransf_1"/>
    <property type="match status" value="1"/>
</dbReference>
<protein>
    <recommendedName>
        <fullName evidence="2">N-acetyltransferase domain-containing protein</fullName>
    </recommendedName>
</protein>
<dbReference type="InterPro" id="IPR016181">
    <property type="entry name" value="Acyl_CoA_acyltransferase"/>
</dbReference>
<evidence type="ECO:0000259" key="2">
    <source>
        <dbReference type="PROSITE" id="PS51186"/>
    </source>
</evidence>
<sequence length="290" mass="31406">MDPDVRVRSISDRTGLEALTALFMRVWRAGQPQVPFPVLRALSHTGGMVLGAYAAGQLVGGAVGLCGADPARRGLHSHIVAVDSGARRTGVGTAIKLAQRDWCLTRGITTMTWTFDPLIRRNATFNIARLQAVGVAYHPDFYGPMDDGYNAGVPTDRVLVRWDLTAGSKPAGDAPRAFAAGPDRTAERMPHERLHVLDIGEDGRPRRLAPLPHPPAAAPPRGPAPSTETEVRLRVPGTLHRDRGLLSVWRPALRDAMSPLLDAGYRWTGVTRDGWYVLNPSAATPHKEHA</sequence>
<evidence type="ECO:0000313" key="3">
    <source>
        <dbReference type="EMBL" id="BCL18302.1"/>
    </source>
</evidence>
<accession>A0A7G1N7V0</accession>
<dbReference type="InterPro" id="IPR000182">
    <property type="entry name" value="GNAT_dom"/>
</dbReference>
<gene>
    <name evidence="3" type="ORF">GCM10017668_01450</name>
</gene>
<dbReference type="InterPro" id="IPR038764">
    <property type="entry name" value="GNAT_N_AcTrfase_prd"/>
</dbReference>
<dbReference type="SUPFAM" id="SSF55729">
    <property type="entry name" value="Acyl-CoA N-acyltransferases (Nat)"/>
    <property type="match status" value="1"/>
</dbReference>